<dbReference type="SUPFAM" id="SSF56317">
    <property type="entry name" value="Carbon-nitrogen hydrolase"/>
    <property type="match status" value="1"/>
</dbReference>
<dbReference type="CDD" id="cd01275">
    <property type="entry name" value="FHIT"/>
    <property type="match status" value="1"/>
</dbReference>
<evidence type="ECO:0000256" key="1">
    <source>
        <dbReference type="ARBA" id="ARBA00022741"/>
    </source>
</evidence>
<dbReference type="CDD" id="cd07572">
    <property type="entry name" value="nit"/>
    <property type="match status" value="1"/>
</dbReference>
<dbReference type="PROSITE" id="PS50263">
    <property type="entry name" value="CN_HYDROLASE"/>
    <property type="match status" value="1"/>
</dbReference>
<dbReference type="Gene3D" id="3.30.428.10">
    <property type="entry name" value="HIT-like"/>
    <property type="match status" value="1"/>
</dbReference>
<proteinExistence type="predicted"/>
<dbReference type="PROSITE" id="PS51084">
    <property type="entry name" value="HIT_2"/>
    <property type="match status" value="1"/>
</dbReference>
<dbReference type="RefSeq" id="XP_022249053.1">
    <property type="nucleotide sequence ID" value="XM_022393345.1"/>
</dbReference>
<dbReference type="PANTHER" id="PTHR23088">
    <property type="entry name" value="NITRILASE-RELATED"/>
    <property type="match status" value="1"/>
</dbReference>
<dbReference type="InterPro" id="IPR001110">
    <property type="entry name" value="UPF0012_CS"/>
</dbReference>
<keyword evidence="6" id="KW-1185">Reference proteome</keyword>
<dbReference type="Proteomes" id="UP000694941">
    <property type="component" value="Unplaced"/>
</dbReference>
<dbReference type="SUPFAM" id="SSF54197">
    <property type="entry name" value="HIT-like"/>
    <property type="match status" value="1"/>
</dbReference>
<sequence length="486" mass="54740">MSSLRKVLFLKHQRELWTRRLYFIHSCKVSVIKRYLSTSFIMTAKTDIRDHLRPLVAVCQMTSHADKEANFEVCKSLVAKAGSRGAQMVFLPECFDHIGEKKEHALEMAEQVEGPLIQRYKNLAKEFNIWLSLGGFHQQGPESDAKRVQNAHIIISNAGKIVELYHKTHLFSVQLPGIISIRESDYTIPGEKLVPPIDSPVGKIGLGICYDLRFPEFSLFLAKSGAEILTYPSAFTQTTGLAHWEPLLRSRAIETQCYVIAAAQTGKHNPKRSSYGHAMIVDPWGCVVACCHEGTDVAFAEIDLDYLRKVRQEMPVWTHRRTDLYGEIITGIQSNDIDASSHYQFGPVTLLPSQLFYRTQLSMAFVNKKPVLPGHVLVAPLRPAERLKDLSGPEISDLFTCVQKVQGVIEEVHGVKSSTIAIQDGPEAGQTINHFHVHVLPRKAGDIKNNDDIYPKLEGHELDVTLKARNEDDMAQEATLLRKYFY</sequence>
<feature type="short sequence motif" description="Histidine triad motif" evidence="3">
    <location>
        <begin position="434"/>
        <end position="438"/>
    </location>
</feature>
<dbReference type="PROSITE" id="PS01227">
    <property type="entry name" value="UPF0012"/>
    <property type="match status" value="1"/>
</dbReference>
<dbReference type="PANTHER" id="PTHR23088:SF27">
    <property type="entry name" value="DEAMINATED GLUTATHIONE AMIDASE"/>
    <property type="match status" value="1"/>
</dbReference>
<evidence type="ECO:0000256" key="2">
    <source>
        <dbReference type="ARBA" id="ARBA00022801"/>
    </source>
</evidence>
<dbReference type="InterPro" id="IPR011146">
    <property type="entry name" value="HIT-like"/>
</dbReference>
<dbReference type="RefSeq" id="XP_013781127.1">
    <property type="nucleotide sequence ID" value="XM_013925673.2"/>
</dbReference>
<gene>
    <name evidence="7 8 9" type="primary">LOC106465443</name>
</gene>
<dbReference type="InterPro" id="IPR036265">
    <property type="entry name" value="HIT-like_sf"/>
</dbReference>
<evidence type="ECO:0000313" key="9">
    <source>
        <dbReference type="RefSeq" id="XP_022249053.1"/>
    </source>
</evidence>
<evidence type="ECO:0000313" key="6">
    <source>
        <dbReference type="Proteomes" id="UP000694941"/>
    </source>
</evidence>
<evidence type="ECO:0000256" key="3">
    <source>
        <dbReference type="PROSITE-ProRule" id="PRU00464"/>
    </source>
</evidence>
<dbReference type="InterPro" id="IPR003010">
    <property type="entry name" value="C-N_Hydrolase"/>
</dbReference>
<feature type="domain" description="HIT" evidence="5">
    <location>
        <begin position="342"/>
        <end position="449"/>
    </location>
</feature>
<dbReference type="InterPro" id="IPR039383">
    <property type="entry name" value="FHIT"/>
</dbReference>
<evidence type="ECO:0000313" key="7">
    <source>
        <dbReference type="RefSeq" id="XP_013781127.1"/>
    </source>
</evidence>
<protein>
    <submittedName>
        <fullName evidence="7 8">Nitrilase homolog 1-like isoform X1</fullName>
    </submittedName>
</protein>
<dbReference type="InterPro" id="IPR045254">
    <property type="entry name" value="Nit1/2_C-N_Hydrolase"/>
</dbReference>
<dbReference type="InterPro" id="IPR019808">
    <property type="entry name" value="Histidine_triad_CS"/>
</dbReference>
<name>A0ABM1SZJ7_LIMPO</name>
<accession>A0ABM1SZJ7</accession>
<dbReference type="Pfam" id="PF01230">
    <property type="entry name" value="HIT"/>
    <property type="match status" value="1"/>
</dbReference>
<dbReference type="InterPro" id="IPR036526">
    <property type="entry name" value="C-N_Hydrolase_sf"/>
</dbReference>
<evidence type="ECO:0000313" key="8">
    <source>
        <dbReference type="RefSeq" id="XP_022249052.1"/>
    </source>
</evidence>
<dbReference type="Gene3D" id="3.60.110.10">
    <property type="entry name" value="Carbon-nitrogen hydrolase"/>
    <property type="match status" value="1"/>
</dbReference>
<evidence type="ECO:0000259" key="5">
    <source>
        <dbReference type="PROSITE" id="PS51084"/>
    </source>
</evidence>
<dbReference type="Pfam" id="PF00795">
    <property type="entry name" value="CN_hydrolase"/>
    <property type="match status" value="1"/>
</dbReference>
<evidence type="ECO:0000259" key="4">
    <source>
        <dbReference type="PROSITE" id="PS50263"/>
    </source>
</evidence>
<dbReference type="RefSeq" id="XP_022249052.1">
    <property type="nucleotide sequence ID" value="XM_022393344.1"/>
</dbReference>
<reference evidence="7 8" key="1">
    <citation type="submission" date="2025-05" db="UniProtKB">
        <authorList>
            <consortium name="RefSeq"/>
        </authorList>
    </citation>
    <scope>IDENTIFICATION</scope>
    <source>
        <tissue evidence="7 8">Muscle</tissue>
    </source>
</reference>
<dbReference type="GeneID" id="106465443"/>
<feature type="domain" description="CN hydrolase" evidence="4">
    <location>
        <begin position="52"/>
        <end position="304"/>
    </location>
</feature>
<keyword evidence="1" id="KW-0547">Nucleotide-binding</keyword>
<dbReference type="PROSITE" id="PS00892">
    <property type="entry name" value="HIT_1"/>
    <property type="match status" value="1"/>
</dbReference>
<organism evidence="6 9">
    <name type="scientific">Limulus polyphemus</name>
    <name type="common">Atlantic horseshoe crab</name>
    <dbReference type="NCBI Taxonomy" id="6850"/>
    <lineage>
        <taxon>Eukaryota</taxon>
        <taxon>Metazoa</taxon>
        <taxon>Ecdysozoa</taxon>
        <taxon>Arthropoda</taxon>
        <taxon>Chelicerata</taxon>
        <taxon>Merostomata</taxon>
        <taxon>Xiphosura</taxon>
        <taxon>Limulidae</taxon>
        <taxon>Limulus</taxon>
    </lineage>
</organism>
<keyword evidence="2" id="KW-0378">Hydrolase</keyword>